<keyword evidence="2" id="KW-0675">Receptor</keyword>
<dbReference type="PANTHER" id="PTHR13715">
    <property type="entry name" value="RYANODINE RECEPTOR AND IP3 RECEPTOR"/>
    <property type="match status" value="1"/>
</dbReference>
<dbReference type="OrthoDB" id="300855at2759"/>
<keyword evidence="2" id="KW-0107">Calcium channel</keyword>
<dbReference type="CDD" id="cd23280">
    <property type="entry name" value="beta-trefoil_MIR_itr-1-like"/>
    <property type="match status" value="1"/>
</dbReference>
<keyword evidence="2" id="KW-0106">Calcium</keyword>
<evidence type="ECO:0000259" key="3">
    <source>
        <dbReference type="SMART" id="SM00472"/>
    </source>
</evidence>
<reference evidence="6" key="1">
    <citation type="submission" date="2012-12" db="EMBL/GenBank/DDBJ databases">
        <authorList>
            <person name="Hellsten U."/>
            <person name="Grimwood J."/>
            <person name="Chapman J.A."/>
            <person name="Shapiro H."/>
            <person name="Aerts A."/>
            <person name="Otillar R.P."/>
            <person name="Terry A.Y."/>
            <person name="Boore J.L."/>
            <person name="Simakov O."/>
            <person name="Marletaz F."/>
            <person name="Cho S.-J."/>
            <person name="Edsinger-Gonzales E."/>
            <person name="Havlak P."/>
            <person name="Kuo D.-H."/>
            <person name="Larsson T."/>
            <person name="Lv J."/>
            <person name="Arendt D."/>
            <person name="Savage R."/>
            <person name="Osoegawa K."/>
            <person name="de Jong P."/>
            <person name="Lindberg D.R."/>
            <person name="Seaver E.C."/>
            <person name="Weisblat D.A."/>
            <person name="Putnam N.H."/>
            <person name="Grigoriev I.V."/>
            <person name="Rokhsar D.S."/>
        </authorList>
    </citation>
    <scope>NUCLEOTIDE SEQUENCE</scope>
</reference>
<sequence>MAFLIALQGGSVIRLFHKELEAFVVAEGLFDDEITEDVHLRIREVDQLVPKSLYPTTSGNTFWQVETETSLLNGDVIRWEQQIRFRHMTTRQYLCITTDRRVTLTFDSKDPRTVFRVHPVIKEVDEIIFDSYARIEHVITGYWLHAMRDEEYVRRQLRQTENESGESLKSLRWDAASLRKISASGEKVYHDAYTLQVVEPANLSAFNYAAGMVPFLLNHILDRNQGKILNAKKTFKITQALEELKNFMIVNGVAMKKRQKLMRNLRLIDLLVRALQFPLQGAQDQTHLTKIFKGAYDVLYTYMIGNSRKNALYFAKYIDFFQTQITVKVGDIGLNVAKMIAELIRDNRKIVDRISQEQIELFVGLLKINKNYRYLDLLNVLCVCNGVAITNNQTYITEHWLRRDKVTE</sequence>
<comment type="domain">
    <text evidence="2">The receptor contains a calcium channel in its C-terminal extremity. Its large N-terminal cytoplasmic region has the ligand-binding site in the N-terminus and modulatory sites in the middle portion immediately upstream of the channel region.</text>
</comment>
<dbReference type="eggNOG" id="KOG3533">
    <property type="taxonomic scope" value="Eukaryota"/>
</dbReference>
<dbReference type="AlphaFoldDB" id="T1FAS8"/>
<proteinExistence type="inferred from homology"/>
<evidence type="ECO:0000313" key="4">
    <source>
        <dbReference type="EMBL" id="ESN99533.1"/>
    </source>
</evidence>
<comment type="function">
    <text evidence="2">Receptor for inositol 1,4,5-trisphosphate, a second messenger that mediates the release of intracellular calcium.</text>
</comment>
<comment type="subcellular location">
    <subcellularLocation>
        <location evidence="2">Endoplasmic reticulum membrane</location>
        <topology evidence="2">Multi-pass membrane protein</topology>
    </subcellularLocation>
</comment>
<dbReference type="SUPFAM" id="SSF100909">
    <property type="entry name" value="IP3 receptor type 1 binding core, domain 2"/>
    <property type="match status" value="1"/>
</dbReference>
<dbReference type="EMBL" id="KB097106">
    <property type="protein sequence ID" value="ESN99533.1"/>
    <property type="molecule type" value="Genomic_DNA"/>
</dbReference>
<dbReference type="SUPFAM" id="SSF82109">
    <property type="entry name" value="MIR domain"/>
    <property type="match status" value="1"/>
</dbReference>
<dbReference type="PRINTS" id="PR00779">
    <property type="entry name" value="INSP3RECEPTR"/>
</dbReference>
<dbReference type="Pfam" id="PF02815">
    <property type="entry name" value="MIR"/>
    <property type="match status" value="1"/>
</dbReference>
<evidence type="ECO:0000313" key="6">
    <source>
        <dbReference type="Proteomes" id="UP000015101"/>
    </source>
</evidence>
<keyword evidence="2" id="KW-0813">Transport</keyword>
<dbReference type="GeneID" id="20205927"/>
<keyword evidence="2" id="KW-0406">Ion transport</keyword>
<comment type="subunit">
    <text evidence="2">Homotetramer.</text>
</comment>
<keyword evidence="2" id="KW-0256">Endoplasmic reticulum</keyword>
<dbReference type="InterPro" id="IPR016093">
    <property type="entry name" value="MIR_motif"/>
</dbReference>
<dbReference type="EnsemblMetazoa" id="HelroT176698">
    <property type="protein sequence ID" value="HelroP176698"/>
    <property type="gene ID" value="HelroG176698"/>
</dbReference>
<dbReference type="InterPro" id="IPR000699">
    <property type="entry name" value="RIH_dom"/>
</dbReference>
<dbReference type="InterPro" id="IPR035910">
    <property type="entry name" value="RyR/IP3R_RIH_dom_sf"/>
</dbReference>
<reference evidence="5" key="3">
    <citation type="submission" date="2015-06" db="UniProtKB">
        <authorList>
            <consortium name="EnsemblMetazoa"/>
        </authorList>
    </citation>
    <scope>IDENTIFICATION</scope>
</reference>
<dbReference type="GO" id="GO:0051209">
    <property type="term" value="P:release of sequestered calcium ion into cytosol"/>
    <property type="evidence" value="ECO:0007669"/>
    <property type="project" value="UniProtKB-UniRule"/>
</dbReference>
<feature type="domain" description="MIR" evidence="3">
    <location>
        <begin position="74"/>
        <end position="120"/>
    </location>
</feature>
<reference evidence="4 6" key="2">
    <citation type="journal article" date="2013" name="Nature">
        <title>Insights into bilaterian evolution from three spiralian genomes.</title>
        <authorList>
            <person name="Simakov O."/>
            <person name="Marletaz F."/>
            <person name="Cho S.J."/>
            <person name="Edsinger-Gonzales E."/>
            <person name="Havlak P."/>
            <person name="Hellsten U."/>
            <person name="Kuo D.H."/>
            <person name="Larsson T."/>
            <person name="Lv J."/>
            <person name="Arendt D."/>
            <person name="Savage R."/>
            <person name="Osoegawa K."/>
            <person name="de Jong P."/>
            <person name="Grimwood J."/>
            <person name="Chapman J.A."/>
            <person name="Shapiro H."/>
            <person name="Aerts A."/>
            <person name="Otillar R.P."/>
            <person name="Terry A.Y."/>
            <person name="Boore J.L."/>
            <person name="Grigoriev I.V."/>
            <person name="Lindberg D.R."/>
            <person name="Seaver E.C."/>
            <person name="Weisblat D.A."/>
            <person name="Putnam N.H."/>
            <person name="Rokhsar D.S."/>
        </authorList>
    </citation>
    <scope>NUCLEOTIDE SEQUENCE</scope>
</reference>
<dbReference type="STRING" id="6412.T1FAS8"/>
<dbReference type="KEGG" id="hro:HELRODRAFT_176698"/>
<dbReference type="GO" id="GO:0005789">
    <property type="term" value="C:endoplasmic reticulum membrane"/>
    <property type="evidence" value="ECO:0007669"/>
    <property type="project" value="UniProtKB-SubCell"/>
</dbReference>
<dbReference type="InterPro" id="IPR015925">
    <property type="entry name" value="Ryanodine_IP3_receptor"/>
</dbReference>
<dbReference type="Gene3D" id="2.80.10.50">
    <property type="match status" value="1"/>
</dbReference>
<accession>T1FAS8</accession>
<keyword evidence="2" id="KW-1071">Ligand-gated ion channel</keyword>
<protein>
    <recommendedName>
        <fullName evidence="2">Inositol 1,4,5-trisphosphate receptor</fullName>
    </recommendedName>
</protein>
<dbReference type="GO" id="GO:0005220">
    <property type="term" value="F:inositol 1,4,5-trisphosphate-gated calcium channel activity"/>
    <property type="evidence" value="ECO:0007669"/>
    <property type="project" value="UniProtKB-UniRule"/>
</dbReference>
<dbReference type="Pfam" id="PF01365">
    <property type="entry name" value="RYDR_ITPR"/>
    <property type="match status" value="1"/>
</dbReference>
<dbReference type="Gene3D" id="1.25.10.30">
    <property type="entry name" value="IP3 receptor type 1 binding core, RIH domain"/>
    <property type="match status" value="1"/>
</dbReference>
<dbReference type="GO" id="GO:0070679">
    <property type="term" value="F:inositol 1,4,5 trisphosphate binding"/>
    <property type="evidence" value="ECO:0007669"/>
    <property type="project" value="UniProtKB-UniRule"/>
</dbReference>
<keyword evidence="1" id="KW-0677">Repeat</keyword>
<keyword evidence="6" id="KW-1185">Reference proteome</keyword>
<dbReference type="InterPro" id="IPR000493">
    <property type="entry name" value="InsP3_rcpt"/>
</dbReference>
<comment type="similarity">
    <text evidence="2">Belongs to the InsP3 receptor family.</text>
</comment>
<dbReference type="RefSeq" id="XP_009022304.1">
    <property type="nucleotide sequence ID" value="XM_009024056.1"/>
</dbReference>
<organism evidence="5 6">
    <name type="scientific">Helobdella robusta</name>
    <name type="common">Californian leech</name>
    <dbReference type="NCBI Taxonomy" id="6412"/>
    <lineage>
        <taxon>Eukaryota</taxon>
        <taxon>Metazoa</taxon>
        <taxon>Spiralia</taxon>
        <taxon>Lophotrochozoa</taxon>
        <taxon>Annelida</taxon>
        <taxon>Clitellata</taxon>
        <taxon>Hirudinea</taxon>
        <taxon>Rhynchobdellida</taxon>
        <taxon>Glossiphoniidae</taxon>
        <taxon>Helobdella</taxon>
    </lineage>
</organism>
<keyword evidence="2" id="KW-0407">Ion channel</keyword>
<dbReference type="InParanoid" id="T1FAS8"/>
<keyword evidence="2" id="KW-0472">Membrane</keyword>
<dbReference type="OMA" id="RECDSHY"/>
<evidence type="ECO:0000256" key="1">
    <source>
        <dbReference type="ARBA" id="ARBA00022737"/>
    </source>
</evidence>
<dbReference type="EMBL" id="AMQM01005804">
    <property type="status" value="NOT_ANNOTATED_CDS"/>
    <property type="molecule type" value="Genomic_DNA"/>
</dbReference>
<name>T1FAS8_HELRO</name>
<dbReference type="Proteomes" id="UP000015101">
    <property type="component" value="Unassembled WGS sequence"/>
</dbReference>
<dbReference type="CTD" id="20205927"/>
<gene>
    <name evidence="5" type="primary">20205927</name>
    <name evidence="4" type="ORF">HELRODRAFT_176698</name>
</gene>
<dbReference type="PANTHER" id="PTHR13715:SF99">
    <property type="entry name" value="INOSITOL 1,4,5-TRISPHOSPHATE RECEPTOR-LIKE PROTEIN A"/>
    <property type="match status" value="1"/>
</dbReference>
<evidence type="ECO:0000256" key="2">
    <source>
        <dbReference type="RuleBase" id="RU368044"/>
    </source>
</evidence>
<evidence type="ECO:0000313" key="5">
    <source>
        <dbReference type="EnsemblMetazoa" id="HelroP176698"/>
    </source>
</evidence>
<dbReference type="SMART" id="SM00472">
    <property type="entry name" value="MIR"/>
    <property type="match status" value="1"/>
</dbReference>
<dbReference type="InterPro" id="IPR036300">
    <property type="entry name" value="MIR_dom_sf"/>
</dbReference>
<keyword evidence="2" id="KW-0109">Calcium transport</keyword>
<dbReference type="HOGENOM" id="CLU_674907_0_0_1"/>